<evidence type="ECO:0000313" key="2">
    <source>
        <dbReference type="Proteomes" id="UP001327560"/>
    </source>
</evidence>
<evidence type="ECO:0000313" key="1">
    <source>
        <dbReference type="EMBL" id="WOK98752.1"/>
    </source>
</evidence>
<sequence length="124" mass="14756">MPKDGEEREKELDTTVTEDELILHTFSPTRMSHSSPLHPHLSSMNPLRTLANDVGKKMPQSNGAKRGCAHVSGMKELFDEEGAILEGLCVEAPRCRMRRMVLSHMRRRRWRRRRRRRRWRRRRN</sequence>
<gene>
    <name evidence="1" type="ORF">Cni_G07464</name>
</gene>
<proteinExistence type="predicted"/>
<dbReference type="EMBL" id="CP136891">
    <property type="protein sequence ID" value="WOK98752.1"/>
    <property type="molecule type" value="Genomic_DNA"/>
</dbReference>
<dbReference type="Proteomes" id="UP001327560">
    <property type="component" value="Chromosome 2"/>
</dbReference>
<protein>
    <submittedName>
        <fullName evidence="1">Transporter arsB</fullName>
    </submittedName>
</protein>
<dbReference type="AlphaFoldDB" id="A0AAQ3Q7D7"/>
<keyword evidence="2" id="KW-1185">Reference proteome</keyword>
<accession>A0AAQ3Q7D7</accession>
<organism evidence="1 2">
    <name type="scientific">Canna indica</name>
    <name type="common">Indian-shot</name>
    <dbReference type="NCBI Taxonomy" id="4628"/>
    <lineage>
        <taxon>Eukaryota</taxon>
        <taxon>Viridiplantae</taxon>
        <taxon>Streptophyta</taxon>
        <taxon>Embryophyta</taxon>
        <taxon>Tracheophyta</taxon>
        <taxon>Spermatophyta</taxon>
        <taxon>Magnoliopsida</taxon>
        <taxon>Liliopsida</taxon>
        <taxon>Zingiberales</taxon>
        <taxon>Cannaceae</taxon>
        <taxon>Canna</taxon>
    </lineage>
</organism>
<name>A0AAQ3Q7D7_9LILI</name>
<reference evidence="1 2" key="1">
    <citation type="submission" date="2023-10" db="EMBL/GenBank/DDBJ databases">
        <title>Chromosome-scale genome assembly provides insights into flower coloration mechanisms of Canna indica.</title>
        <authorList>
            <person name="Li C."/>
        </authorList>
    </citation>
    <scope>NUCLEOTIDE SEQUENCE [LARGE SCALE GENOMIC DNA]</scope>
    <source>
        <tissue evidence="1">Flower</tissue>
    </source>
</reference>